<dbReference type="InterPro" id="IPR051047">
    <property type="entry name" value="AccD/PCCB"/>
</dbReference>
<dbReference type="Pfam" id="PF01039">
    <property type="entry name" value="Carboxyl_trans"/>
    <property type="match status" value="1"/>
</dbReference>
<dbReference type="OrthoDB" id="9803706at2"/>
<dbReference type="InterPro" id="IPR011763">
    <property type="entry name" value="COA_CT_C"/>
</dbReference>
<evidence type="ECO:0000259" key="1">
    <source>
        <dbReference type="PROSITE" id="PS50980"/>
    </source>
</evidence>
<comment type="caution">
    <text evidence="3">The sequence shown here is derived from an EMBL/GenBank/DDBJ whole genome shotgun (WGS) entry which is preliminary data.</text>
</comment>
<proteinExistence type="predicted"/>
<dbReference type="GO" id="GO:0004658">
    <property type="term" value="F:propionyl-CoA carboxylase activity"/>
    <property type="evidence" value="ECO:0007669"/>
    <property type="project" value="TreeGrafter"/>
</dbReference>
<accession>A0A1L8CSF5</accession>
<evidence type="ECO:0000313" key="3">
    <source>
        <dbReference type="EMBL" id="GAV21827.1"/>
    </source>
</evidence>
<dbReference type="InterPro" id="IPR034733">
    <property type="entry name" value="AcCoA_carboxyl_beta"/>
</dbReference>
<dbReference type="PANTHER" id="PTHR43842">
    <property type="entry name" value="PROPIONYL-COA CARBOXYLASE BETA CHAIN"/>
    <property type="match status" value="1"/>
</dbReference>
<dbReference type="InterPro" id="IPR011762">
    <property type="entry name" value="COA_CT_N"/>
</dbReference>
<dbReference type="Proteomes" id="UP000187485">
    <property type="component" value="Unassembled WGS sequence"/>
</dbReference>
<evidence type="ECO:0000313" key="4">
    <source>
        <dbReference type="Proteomes" id="UP000187485"/>
    </source>
</evidence>
<dbReference type="GO" id="GO:0016740">
    <property type="term" value="F:transferase activity"/>
    <property type="evidence" value="ECO:0007669"/>
    <property type="project" value="UniProtKB-KW"/>
</dbReference>
<dbReference type="SUPFAM" id="SSF52096">
    <property type="entry name" value="ClpP/crotonase"/>
    <property type="match status" value="2"/>
</dbReference>
<gene>
    <name evidence="3" type="ORF">cpu_03370</name>
</gene>
<dbReference type="STRING" id="870242.cpu_03370"/>
<dbReference type="InterPro" id="IPR029045">
    <property type="entry name" value="ClpP/crotonase-like_dom_sf"/>
</dbReference>
<dbReference type="PANTHER" id="PTHR43842:SF2">
    <property type="entry name" value="PROPIONYL-COA CARBOXYLASE BETA CHAIN, MITOCHONDRIAL"/>
    <property type="match status" value="1"/>
</dbReference>
<dbReference type="EMBL" id="BDJK01000006">
    <property type="protein sequence ID" value="GAV21827.1"/>
    <property type="molecule type" value="Genomic_DNA"/>
</dbReference>
<dbReference type="AlphaFoldDB" id="A0A1L8CSF5"/>
<dbReference type="GO" id="GO:0009317">
    <property type="term" value="C:acetyl-CoA carboxylase complex"/>
    <property type="evidence" value="ECO:0007669"/>
    <property type="project" value="TreeGrafter"/>
</dbReference>
<dbReference type="Gene3D" id="3.90.226.10">
    <property type="entry name" value="2-enoyl-CoA Hydratase, Chain A, domain 1"/>
    <property type="match status" value="2"/>
</dbReference>
<name>A0A1L8CSF5_9THEO</name>
<dbReference type="PROSITE" id="PS50989">
    <property type="entry name" value="COA_CT_CTER"/>
    <property type="match status" value="1"/>
</dbReference>
<feature type="domain" description="CoA carboxyltransferase N-terminal" evidence="1">
    <location>
        <begin position="1"/>
        <end position="229"/>
    </location>
</feature>
<reference evidence="4" key="1">
    <citation type="submission" date="2016-12" db="EMBL/GenBank/DDBJ databases">
        <title>Draft Genome Sequences od Carboxydothermus pertinax and islandicus, Hydrogenogenic Carboxydotrophic Bacteria.</title>
        <authorList>
            <person name="Fukuyama Y."/>
            <person name="Ohmae K."/>
            <person name="Yoneda Y."/>
            <person name="Yoshida T."/>
            <person name="Sako Y."/>
        </authorList>
    </citation>
    <scope>NUCLEOTIDE SEQUENCE [LARGE SCALE GENOMIC DNA]</scope>
    <source>
        <strain evidence="4">Ug1</strain>
    </source>
</reference>
<sequence>MERDKVKISARERIINLLDKDSFLEIGELAKLRTKTSNLKDISGDGIITGFGTISGKPVVVASQDFTVLGGTVGAIHAQKLSRAIEFAADKGFPFIFFIESGGARIQEGVEALEGFSKIFAKIIKASGIIPQIAIASGACAGGAAYSGVLADFLIFVKEATMFVNGPAVISELTGEITNVQTLGGAKVHTTKSGVAHFYAEDLANAIKITKDLLEFLPANAFEFPRTEQGEGLRKVPEIEKIIKQKDGIYDIKKVINSIVDYHKFLEVQPFFAENIVVGFGRIGGNTFGIIANQPLVLEGYLDSNASIKASRFIRFCDSFNIPLLTLVDVPGFLPGVEQEEKGILRHGAKLLYAYGEATVPKITVILGKAYGGGYIAMCSKNLGADVTLALPTAKIGVMEAKAAANILFAGQKEAKMKEKEILNYYDNPNNAAIKGVVDIIIKPEDLRNKIIYATKFLNNLKNKTKVKKHGNLPL</sequence>
<keyword evidence="4" id="KW-1185">Reference proteome</keyword>
<keyword evidence="3" id="KW-0808">Transferase</keyword>
<protein>
    <submittedName>
        <fullName evidence="3">Methylmalonyl-CoA carboxyltransferase</fullName>
    </submittedName>
</protein>
<dbReference type="PROSITE" id="PS50980">
    <property type="entry name" value="COA_CT_NTER"/>
    <property type="match status" value="1"/>
</dbReference>
<dbReference type="RefSeq" id="WP_077177112.1">
    <property type="nucleotide sequence ID" value="NZ_BDJK01000006.1"/>
</dbReference>
<feature type="domain" description="CoA carboxyltransferase C-terminal" evidence="2">
    <location>
        <begin position="231"/>
        <end position="463"/>
    </location>
</feature>
<evidence type="ECO:0000259" key="2">
    <source>
        <dbReference type="PROSITE" id="PS50989"/>
    </source>
</evidence>
<organism evidence="3 4">
    <name type="scientific">Carboxydothermus pertinax</name>
    <dbReference type="NCBI Taxonomy" id="870242"/>
    <lineage>
        <taxon>Bacteria</taxon>
        <taxon>Bacillati</taxon>
        <taxon>Bacillota</taxon>
        <taxon>Clostridia</taxon>
        <taxon>Thermoanaerobacterales</taxon>
        <taxon>Thermoanaerobacteraceae</taxon>
        <taxon>Carboxydothermus</taxon>
    </lineage>
</organism>